<proteinExistence type="predicted"/>
<feature type="region of interest" description="Disordered" evidence="1">
    <location>
        <begin position="1"/>
        <end position="78"/>
    </location>
</feature>
<dbReference type="Proteomes" id="UP000007752">
    <property type="component" value="Chromosome 11"/>
</dbReference>
<dbReference type="EMBL" id="CM000148">
    <property type="protein sequence ID" value="EEE51964.1"/>
    <property type="molecule type" value="Genomic_DNA"/>
</dbReference>
<evidence type="ECO:0000256" key="1">
    <source>
        <dbReference type="SAM" id="MobiDB-lite"/>
    </source>
</evidence>
<reference evidence="2" key="1">
    <citation type="journal article" date="2005" name="PLoS Biol.">
        <title>The genomes of Oryza sativa: a history of duplications.</title>
        <authorList>
            <person name="Yu J."/>
            <person name="Wang J."/>
            <person name="Lin W."/>
            <person name="Li S."/>
            <person name="Li H."/>
            <person name="Zhou J."/>
            <person name="Ni P."/>
            <person name="Dong W."/>
            <person name="Hu S."/>
            <person name="Zeng C."/>
            <person name="Zhang J."/>
            <person name="Zhang Y."/>
            <person name="Li R."/>
            <person name="Xu Z."/>
            <person name="Li S."/>
            <person name="Li X."/>
            <person name="Zheng H."/>
            <person name="Cong L."/>
            <person name="Lin L."/>
            <person name="Yin J."/>
            <person name="Geng J."/>
            <person name="Li G."/>
            <person name="Shi J."/>
            <person name="Liu J."/>
            <person name="Lv H."/>
            <person name="Li J."/>
            <person name="Wang J."/>
            <person name="Deng Y."/>
            <person name="Ran L."/>
            <person name="Shi X."/>
            <person name="Wang X."/>
            <person name="Wu Q."/>
            <person name="Li C."/>
            <person name="Ren X."/>
            <person name="Wang J."/>
            <person name="Wang X."/>
            <person name="Li D."/>
            <person name="Liu D."/>
            <person name="Zhang X."/>
            <person name="Ji Z."/>
            <person name="Zhao W."/>
            <person name="Sun Y."/>
            <person name="Zhang Z."/>
            <person name="Bao J."/>
            <person name="Han Y."/>
            <person name="Dong L."/>
            <person name="Ji J."/>
            <person name="Chen P."/>
            <person name="Wu S."/>
            <person name="Liu J."/>
            <person name="Xiao Y."/>
            <person name="Bu D."/>
            <person name="Tan J."/>
            <person name="Yang L."/>
            <person name="Ye C."/>
            <person name="Zhang J."/>
            <person name="Xu J."/>
            <person name="Zhou Y."/>
            <person name="Yu Y."/>
            <person name="Zhang B."/>
            <person name="Zhuang S."/>
            <person name="Wei H."/>
            <person name="Liu B."/>
            <person name="Lei M."/>
            <person name="Yu H."/>
            <person name="Li Y."/>
            <person name="Xu H."/>
            <person name="Wei S."/>
            <person name="He X."/>
            <person name="Fang L."/>
            <person name="Zhang Z."/>
            <person name="Zhang Y."/>
            <person name="Huang X."/>
            <person name="Su Z."/>
            <person name="Tong W."/>
            <person name="Li J."/>
            <person name="Tong Z."/>
            <person name="Li S."/>
            <person name="Ye J."/>
            <person name="Wang L."/>
            <person name="Fang L."/>
            <person name="Lei T."/>
            <person name="Chen C."/>
            <person name="Chen H."/>
            <person name="Xu Z."/>
            <person name="Li H."/>
            <person name="Huang H."/>
            <person name="Zhang F."/>
            <person name="Xu H."/>
            <person name="Li N."/>
            <person name="Zhao C."/>
            <person name="Li S."/>
            <person name="Dong L."/>
            <person name="Huang Y."/>
            <person name="Li L."/>
            <person name="Xi Y."/>
            <person name="Qi Q."/>
            <person name="Li W."/>
            <person name="Zhang B."/>
            <person name="Hu W."/>
            <person name="Zhang Y."/>
            <person name="Tian X."/>
            <person name="Jiao Y."/>
            <person name="Liang X."/>
            <person name="Jin J."/>
            <person name="Gao L."/>
            <person name="Zheng W."/>
            <person name="Hao B."/>
            <person name="Liu S."/>
            <person name="Wang W."/>
            <person name="Yuan L."/>
            <person name="Cao M."/>
            <person name="McDermott J."/>
            <person name="Samudrala R."/>
            <person name="Wang J."/>
            <person name="Wong G.K."/>
            <person name="Yang H."/>
        </authorList>
    </citation>
    <scope>NUCLEOTIDE SEQUENCE [LARGE SCALE GENOMIC DNA]</scope>
</reference>
<reference evidence="2" key="2">
    <citation type="submission" date="2008-12" db="EMBL/GenBank/DDBJ databases">
        <title>Improved gene annotation of the rice (Oryza sativa) genomes.</title>
        <authorList>
            <person name="Wang J."/>
            <person name="Li R."/>
            <person name="Fan W."/>
            <person name="Huang Q."/>
            <person name="Zhang J."/>
            <person name="Zhou Y."/>
            <person name="Hu Y."/>
            <person name="Zi S."/>
            <person name="Li J."/>
            <person name="Ni P."/>
            <person name="Zheng H."/>
            <person name="Zhang Y."/>
            <person name="Zhao M."/>
            <person name="Hao Q."/>
            <person name="McDermott J."/>
            <person name="Samudrala R."/>
            <person name="Kristiansen K."/>
            <person name="Wong G.K.-S."/>
        </authorList>
    </citation>
    <scope>NUCLEOTIDE SEQUENCE</scope>
</reference>
<gene>
    <name evidence="2" type="ORF">OsJ_33626</name>
</gene>
<name>B9GAA8_ORYSJ</name>
<organism evidence="2">
    <name type="scientific">Oryza sativa subsp. japonica</name>
    <name type="common">Rice</name>
    <dbReference type="NCBI Taxonomy" id="39947"/>
    <lineage>
        <taxon>Eukaryota</taxon>
        <taxon>Viridiplantae</taxon>
        <taxon>Streptophyta</taxon>
        <taxon>Embryophyta</taxon>
        <taxon>Tracheophyta</taxon>
        <taxon>Spermatophyta</taxon>
        <taxon>Magnoliopsida</taxon>
        <taxon>Liliopsida</taxon>
        <taxon>Poales</taxon>
        <taxon>Poaceae</taxon>
        <taxon>BOP clade</taxon>
        <taxon>Oryzoideae</taxon>
        <taxon>Oryzeae</taxon>
        <taxon>Oryzinae</taxon>
        <taxon>Oryza</taxon>
        <taxon>Oryza sativa</taxon>
    </lineage>
</organism>
<sequence>MEARDGGGRLFSLPLNGGGRSAWKRSSADGAVSRAKLEAGGARGRGRSVQKQSSVKATSRRLGQHGEGSGSGRSSPREAVIEHLADDEVNVNLEFGIWRSLNLDKVHSNLEFVDL</sequence>
<evidence type="ECO:0000313" key="2">
    <source>
        <dbReference type="EMBL" id="EEE51964.1"/>
    </source>
</evidence>
<protein>
    <submittedName>
        <fullName evidence="2">Uncharacterized protein</fullName>
    </submittedName>
</protein>
<dbReference type="AlphaFoldDB" id="B9GAA8"/>
<accession>B9GAA8</accession>